<dbReference type="EMBL" id="JAYKXP010000063">
    <property type="protein sequence ID" value="KAK7032564.1"/>
    <property type="molecule type" value="Genomic_DNA"/>
</dbReference>
<evidence type="ECO:0000256" key="1">
    <source>
        <dbReference type="SAM" id="MobiDB-lite"/>
    </source>
</evidence>
<dbReference type="Proteomes" id="UP001383192">
    <property type="component" value="Unassembled WGS sequence"/>
</dbReference>
<proteinExistence type="predicted"/>
<comment type="caution">
    <text evidence="2">The sequence shown here is derived from an EMBL/GenBank/DDBJ whole genome shotgun (WGS) entry which is preliminary data.</text>
</comment>
<feature type="compositionally biased region" description="Low complexity" evidence="1">
    <location>
        <begin position="304"/>
        <end position="327"/>
    </location>
</feature>
<feature type="compositionally biased region" description="Basic and acidic residues" evidence="1">
    <location>
        <begin position="28"/>
        <end position="39"/>
    </location>
</feature>
<feature type="region of interest" description="Disordered" evidence="1">
    <location>
        <begin position="1"/>
        <end position="43"/>
    </location>
</feature>
<organism evidence="2 3">
    <name type="scientific">Paramarasmius palmivorus</name>
    <dbReference type="NCBI Taxonomy" id="297713"/>
    <lineage>
        <taxon>Eukaryota</taxon>
        <taxon>Fungi</taxon>
        <taxon>Dikarya</taxon>
        <taxon>Basidiomycota</taxon>
        <taxon>Agaricomycotina</taxon>
        <taxon>Agaricomycetes</taxon>
        <taxon>Agaricomycetidae</taxon>
        <taxon>Agaricales</taxon>
        <taxon>Marasmiineae</taxon>
        <taxon>Marasmiaceae</taxon>
        <taxon>Paramarasmius</taxon>
    </lineage>
</organism>
<accession>A0AAW0BZQ1</accession>
<reference evidence="2 3" key="1">
    <citation type="submission" date="2024-01" db="EMBL/GenBank/DDBJ databases">
        <title>A draft genome for a cacao thread blight-causing isolate of Paramarasmius palmivorus.</title>
        <authorList>
            <person name="Baruah I.K."/>
            <person name="Bukari Y."/>
            <person name="Amoako-Attah I."/>
            <person name="Meinhardt L.W."/>
            <person name="Bailey B.A."/>
            <person name="Cohen S.P."/>
        </authorList>
    </citation>
    <scope>NUCLEOTIDE SEQUENCE [LARGE SCALE GENOMIC DNA]</scope>
    <source>
        <strain evidence="2 3">GH-12</strain>
    </source>
</reference>
<protein>
    <submittedName>
        <fullName evidence="2">Uncharacterized protein</fullName>
    </submittedName>
</protein>
<evidence type="ECO:0000313" key="3">
    <source>
        <dbReference type="Proteomes" id="UP001383192"/>
    </source>
</evidence>
<sequence>MSSYPNPNRTGKKFSDVNIDGVRTLSRSKQEQQEPRRSGAIDGKPVWLTEHEAQQAIQRAYEIWPSISPYTPNEEDMEWSSDWFSFPDLLVPYAPSPFYLSIPMIEMVVNLRYGISGQTRGLVFRSLPAEFEAEGEDGVEGVSEHQLGEEEEVEGTEGGVLEIPPGESFLFTIHGAEESAIYLLDTNTLQVCQLFFSPTSSGTSTPTPIRTSDLPTLLNTPADSSPTKVTYHPLPLHAEGGALVQRYMPAYAPPTLGTEADIEGVEMAKDEERELVEEARVEGLTSDIDALEESIKESETLAQEISSPSTSTSTSETEPEPTKSTIPLTSDPLVAQAVENILSGGGVPDVQFFRTLSVEQLAEVQRRLEDQLGIERR</sequence>
<feature type="region of interest" description="Disordered" evidence="1">
    <location>
        <begin position="297"/>
        <end position="331"/>
    </location>
</feature>
<keyword evidence="3" id="KW-1185">Reference proteome</keyword>
<name>A0AAW0BZQ1_9AGAR</name>
<gene>
    <name evidence="2" type="ORF">VNI00_012966</name>
</gene>
<dbReference type="AlphaFoldDB" id="A0AAW0BZQ1"/>
<evidence type="ECO:0000313" key="2">
    <source>
        <dbReference type="EMBL" id="KAK7032564.1"/>
    </source>
</evidence>